<sequence length="267" mass="30995">MVRILKPVFRFCGVAIGAHVALCSSLFLCSLLGRDKEYEEHWRYSKPTLRTRGSYVAFWMPGFFSPVLTSEERECLDVWMHTISLHPPLFATIQISPKVVLHDSMALLQGISELRDGLYILEKLPISVEPYLQEVRREYQDEVVFLHGRTRTDIALRVPFTTFTMPLFALPASFTLQLERTHSHGQHLHITAVEHRWFNGLLLSHLTNSVSSPWGDVGDLCRRWNGFLWSAMATKKISLAERRRAFVEMTAHMEEKLKRQQEEQIRM</sequence>
<dbReference type="VEuPathDB" id="TriTrypDB:Lsey_0329_0040"/>
<proteinExistence type="predicted"/>
<protein>
    <submittedName>
        <fullName evidence="1">Uncharacterized protein</fullName>
    </submittedName>
</protein>
<keyword evidence="2" id="KW-1185">Reference proteome</keyword>
<gene>
    <name evidence="1" type="ORF">ABL78_7205</name>
</gene>
<dbReference type="AlphaFoldDB" id="A0A0N1HZW1"/>
<dbReference type="Proteomes" id="UP000038009">
    <property type="component" value="Unassembled WGS sequence"/>
</dbReference>
<comment type="caution">
    <text evidence="1">The sequence shown here is derived from an EMBL/GenBank/DDBJ whole genome shotgun (WGS) entry which is preliminary data.</text>
</comment>
<name>A0A0N1HZW1_LEPSE</name>
<dbReference type="EMBL" id="LJSK01000329">
    <property type="protein sequence ID" value="KPI83750.1"/>
    <property type="molecule type" value="Genomic_DNA"/>
</dbReference>
<evidence type="ECO:0000313" key="2">
    <source>
        <dbReference type="Proteomes" id="UP000038009"/>
    </source>
</evidence>
<organism evidence="1 2">
    <name type="scientific">Leptomonas seymouri</name>
    <dbReference type="NCBI Taxonomy" id="5684"/>
    <lineage>
        <taxon>Eukaryota</taxon>
        <taxon>Discoba</taxon>
        <taxon>Euglenozoa</taxon>
        <taxon>Kinetoplastea</taxon>
        <taxon>Metakinetoplastina</taxon>
        <taxon>Trypanosomatida</taxon>
        <taxon>Trypanosomatidae</taxon>
        <taxon>Leishmaniinae</taxon>
        <taxon>Leptomonas</taxon>
    </lineage>
</organism>
<evidence type="ECO:0000313" key="1">
    <source>
        <dbReference type="EMBL" id="KPI83750.1"/>
    </source>
</evidence>
<accession>A0A0N1HZW1</accession>
<dbReference type="OMA" id="VEHRWFS"/>
<dbReference type="OrthoDB" id="269997at2759"/>
<reference evidence="1 2" key="1">
    <citation type="journal article" date="2015" name="PLoS Pathog.">
        <title>Leptomonas seymouri: Adaptations to the Dixenous Life Cycle Analyzed by Genome Sequencing, Transcriptome Profiling and Co-infection with Leishmania donovani.</title>
        <authorList>
            <person name="Kraeva N."/>
            <person name="Butenko A."/>
            <person name="Hlavacova J."/>
            <person name="Kostygov A."/>
            <person name="Myskova J."/>
            <person name="Grybchuk D."/>
            <person name="Lestinova T."/>
            <person name="Votypka J."/>
            <person name="Volf P."/>
            <person name="Opperdoes F."/>
            <person name="Flegontov P."/>
            <person name="Lukes J."/>
            <person name="Yurchenko V."/>
        </authorList>
    </citation>
    <scope>NUCLEOTIDE SEQUENCE [LARGE SCALE GENOMIC DNA]</scope>
    <source>
        <strain evidence="1 2">ATCC 30220</strain>
    </source>
</reference>